<reference evidence="2 3" key="1">
    <citation type="submission" date="2018-06" db="EMBL/GenBank/DDBJ databases">
        <title>Genome Sequence of the Brown Rot Fungal Pathogen Monilinia fructigena.</title>
        <authorList>
            <person name="Landi L."/>
            <person name="De Miccolis Angelini R.M."/>
            <person name="Pollastro S."/>
            <person name="Abate D."/>
            <person name="Faretra F."/>
            <person name="Romanazzi G."/>
        </authorList>
    </citation>
    <scope>NUCLEOTIDE SEQUENCE [LARGE SCALE GENOMIC DNA]</scope>
    <source>
        <strain evidence="2 3">Mfrg269</strain>
    </source>
</reference>
<dbReference type="AlphaFoldDB" id="A0A395IHY6"/>
<dbReference type="Gene3D" id="2.120.10.30">
    <property type="entry name" value="TolB, C-terminal domain"/>
    <property type="match status" value="1"/>
</dbReference>
<keyword evidence="3" id="KW-1185">Reference proteome</keyword>
<dbReference type="InterPro" id="IPR011042">
    <property type="entry name" value="6-blade_b-propeller_TolB-like"/>
</dbReference>
<evidence type="ECO:0000313" key="3">
    <source>
        <dbReference type="Proteomes" id="UP000249056"/>
    </source>
</evidence>
<evidence type="ECO:0000256" key="1">
    <source>
        <dbReference type="SAM" id="MobiDB-lite"/>
    </source>
</evidence>
<name>A0A395IHY6_9HELO</name>
<comment type="caution">
    <text evidence="2">The sequence shown here is derived from an EMBL/GenBank/DDBJ whole genome shotgun (WGS) entry which is preliminary data.</text>
</comment>
<sequence>MKISPLPFQIPLLYTTQAANIFLKTIYQFHEPVHIENIHTRENGQLLLSTFANGTLFTIDPTAPNASATPIITLSHEPGYALTASPRSATTNTPSAAASTPRPPSASKTTP</sequence>
<organism evidence="2 3">
    <name type="scientific">Monilinia fructigena</name>
    <dbReference type="NCBI Taxonomy" id="38457"/>
    <lineage>
        <taxon>Eukaryota</taxon>
        <taxon>Fungi</taxon>
        <taxon>Dikarya</taxon>
        <taxon>Ascomycota</taxon>
        <taxon>Pezizomycotina</taxon>
        <taxon>Leotiomycetes</taxon>
        <taxon>Helotiales</taxon>
        <taxon>Sclerotiniaceae</taxon>
        <taxon>Monilinia</taxon>
    </lineage>
</organism>
<dbReference type="EMBL" id="QKRW01000048">
    <property type="protein sequence ID" value="RAL59776.1"/>
    <property type="molecule type" value="Genomic_DNA"/>
</dbReference>
<dbReference type="Proteomes" id="UP000249056">
    <property type="component" value="Unassembled WGS sequence"/>
</dbReference>
<protein>
    <submittedName>
        <fullName evidence="2">Uncharacterized protein</fullName>
    </submittedName>
</protein>
<feature type="compositionally biased region" description="Low complexity" evidence="1">
    <location>
        <begin position="83"/>
        <end position="111"/>
    </location>
</feature>
<gene>
    <name evidence="2" type="ORF">DID88_000405</name>
</gene>
<proteinExistence type="predicted"/>
<evidence type="ECO:0000313" key="2">
    <source>
        <dbReference type="EMBL" id="RAL59776.1"/>
    </source>
</evidence>
<feature type="region of interest" description="Disordered" evidence="1">
    <location>
        <begin position="82"/>
        <end position="111"/>
    </location>
</feature>
<dbReference type="OrthoDB" id="9977941at2759"/>
<accession>A0A395IHY6</accession>